<protein>
    <submittedName>
        <fullName evidence="3">Transposase</fullName>
    </submittedName>
</protein>
<dbReference type="PANTHER" id="PTHR33215">
    <property type="entry name" value="PROTEIN DISTAL ANTENNA"/>
    <property type="match status" value="1"/>
</dbReference>
<sequence length="95" mass="10840">MTKRKNRSYTTEYKQETVALVTEQGYSVARAAASLGITDKLLYNWKAKFEAEQSGASLSADERAELVRLRKENKELRMEKDILKKASALLLKETK</sequence>
<dbReference type="InterPro" id="IPR051839">
    <property type="entry name" value="RD_transcriptional_regulator"/>
</dbReference>
<feature type="coiled-coil region" evidence="2">
    <location>
        <begin position="59"/>
        <end position="86"/>
    </location>
</feature>
<keyword evidence="2" id="KW-0175">Coiled coil</keyword>
<gene>
    <name evidence="3" type="ORF">ACFOHL_15715</name>
</gene>
<dbReference type="InterPro" id="IPR009057">
    <property type="entry name" value="Homeodomain-like_sf"/>
</dbReference>
<proteinExistence type="inferred from homology"/>
<evidence type="ECO:0000256" key="2">
    <source>
        <dbReference type="SAM" id="Coils"/>
    </source>
</evidence>
<dbReference type="Gene3D" id="1.10.10.60">
    <property type="entry name" value="Homeodomain-like"/>
    <property type="match status" value="1"/>
</dbReference>
<keyword evidence="4" id="KW-1185">Reference proteome</keyword>
<evidence type="ECO:0000313" key="4">
    <source>
        <dbReference type="Proteomes" id="UP001595478"/>
    </source>
</evidence>
<dbReference type="EMBL" id="JBHRSW010000047">
    <property type="protein sequence ID" value="MFC3123069.1"/>
    <property type="molecule type" value="Genomic_DNA"/>
</dbReference>
<dbReference type="InterPro" id="IPR002514">
    <property type="entry name" value="Transposase_8"/>
</dbReference>
<comment type="similarity">
    <text evidence="1">Belongs to the transposase 8 family.</text>
</comment>
<organism evidence="3 4">
    <name type="scientific">Agaribacter flavus</name>
    <dbReference type="NCBI Taxonomy" id="1902781"/>
    <lineage>
        <taxon>Bacteria</taxon>
        <taxon>Pseudomonadati</taxon>
        <taxon>Pseudomonadota</taxon>
        <taxon>Gammaproteobacteria</taxon>
        <taxon>Alteromonadales</taxon>
        <taxon>Alteromonadaceae</taxon>
        <taxon>Agaribacter</taxon>
    </lineage>
</organism>
<reference evidence="4" key="1">
    <citation type="journal article" date="2019" name="Int. J. Syst. Evol. Microbiol.">
        <title>The Global Catalogue of Microorganisms (GCM) 10K type strain sequencing project: providing services to taxonomists for standard genome sequencing and annotation.</title>
        <authorList>
            <consortium name="The Broad Institute Genomics Platform"/>
            <consortium name="The Broad Institute Genome Sequencing Center for Infectious Disease"/>
            <person name="Wu L."/>
            <person name="Ma J."/>
        </authorList>
    </citation>
    <scope>NUCLEOTIDE SEQUENCE [LARGE SCALE GENOMIC DNA]</scope>
    <source>
        <strain evidence="4">KCTC 52473</strain>
    </source>
</reference>
<dbReference type="Pfam" id="PF01527">
    <property type="entry name" value="HTH_Tnp_1"/>
    <property type="match status" value="1"/>
</dbReference>
<dbReference type="Proteomes" id="UP001595478">
    <property type="component" value="Unassembled WGS sequence"/>
</dbReference>
<dbReference type="SUPFAM" id="SSF46689">
    <property type="entry name" value="Homeodomain-like"/>
    <property type="match status" value="1"/>
</dbReference>
<dbReference type="PANTHER" id="PTHR33215:SF13">
    <property type="entry name" value="PROTEIN DISTAL ANTENNA"/>
    <property type="match status" value="1"/>
</dbReference>
<evidence type="ECO:0000256" key="1">
    <source>
        <dbReference type="ARBA" id="ARBA00009964"/>
    </source>
</evidence>
<evidence type="ECO:0000313" key="3">
    <source>
        <dbReference type="EMBL" id="MFC3123069.1"/>
    </source>
</evidence>
<dbReference type="RefSeq" id="WP_376921191.1">
    <property type="nucleotide sequence ID" value="NZ_JBHRSW010000047.1"/>
</dbReference>
<comment type="caution">
    <text evidence="3">The sequence shown here is derived from an EMBL/GenBank/DDBJ whole genome shotgun (WGS) entry which is preliminary data.</text>
</comment>
<name>A0ABV7FUQ5_9ALTE</name>
<accession>A0ABV7FUQ5</accession>